<evidence type="ECO:0000313" key="4">
    <source>
        <dbReference type="EMBL" id="MBG6135554.1"/>
    </source>
</evidence>
<sequence length="182" mass="19611">MTTDFQNTKLDKAFGHLDVDGNGVVEHADVLALGSRLFAGFGEAPTSAKGQDVLNGLETFWQSLLSATDLDGDRQISPHEWRTGMADAFIHDRAGFDAGLRPAAEAVMRLADTDGDGTLGLDEFHTLQRAFGTPSEQVAESFARMDTDGDGALSVDELVAATRQYYTGADENAHGNWFFGRP</sequence>
<proteinExistence type="predicted"/>
<name>A0A8J7GM34_9ACTN</name>
<dbReference type="AlphaFoldDB" id="A0A8J7GM34"/>
<dbReference type="PROSITE" id="PS00018">
    <property type="entry name" value="EF_HAND_1"/>
    <property type="match status" value="3"/>
</dbReference>
<gene>
    <name evidence="4" type="ORF">IW245_001748</name>
</gene>
<dbReference type="Proteomes" id="UP000622552">
    <property type="component" value="Unassembled WGS sequence"/>
</dbReference>
<evidence type="ECO:0000256" key="2">
    <source>
        <dbReference type="ARBA" id="ARBA00022737"/>
    </source>
</evidence>
<comment type="caution">
    <text evidence="4">The sequence shown here is derived from an EMBL/GenBank/DDBJ whole genome shotgun (WGS) entry which is preliminary data.</text>
</comment>
<organism evidence="4 5">
    <name type="scientific">Longispora fulva</name>
    <dbReference type="NCBI Taxonomy" id="619741"/>
    <lineage>
        <taxon>Bacteria</taxon>
        <taxon>Bacillati</taxon>
        <taxon>Actinomycetota</taxon>
        <taxon>Actinomycetes</taxon>
        <taxon>Micromonosporales</taxon>
        <taxon>Micromonosporaceae</taxon>
        <taxon>Longispora</taxon>
    </lineage>
</organism>
<keyword evidence="1" id="KW-0479">Metal-binding</keyword>
<dbReference type="InterPro" id="IPR002048">
    <property type="entry name" value="EF_hand_dom"/>
</dbReference>
<dbReference type="InterPro" id="IPR011992">
    <property type="entry name" value="EF-hand-dom_pair"/>
</dbReference>
<keyword evidence="2" id="KW-0677">Repeat</keyword>
<accession>A0A8J7GM34</accession>
<dbReference type="GO" id="GO:0005509">
    <property type="term" value="F:calcium ion binding"/>
    <property type="evidence" value="ECO:0007669"/>
    <property type="project" value="InterPro"/>
</dbReference>
<dbReference type="RefSeq" id="WP_197002648.1">
    <property type="nucleotide sequence ID" value="NZ_BONS01000002.1"/>
</dbReference>
<dbReference type="PROSITE" id="PS50222">
    <property type="entry name" value="EF_HAND_2"/>
    <property type="match status" value="1"/>
</dbReference>
<dbReference type="Gene3D" id="1.10.238.10">
    <property type="entry name" value="EF-hand"/>
    <property type="match status" value="1"/>
</dbReference>
<evidence type="ECO:0000313" key="5">
    <source>
        <dbReference type="Proteomes" id="UP000622552"/>
    </source>
</evidence>
<dbReference type="EMBL" id="JADOUF010000001">
    <property type="protein sequence ID" value="MBG6135554.1"/>
    <property type="molecule type" value="Genomic_DNA"/>
</dbReference>
<evidence type="ECO:0000259" key="3">
    <source>
        <dbReference type="PROSITE" id="PS50222"/>
    </source>
</evidence>
<dbReference type="SUPFAM" id="SSF47473">
    <property type="entry name" value="EF-hand"/>
    <property type="match status" value="1"/>
</dbReference>
<reference evidence="4" key="1">
    <citation type="submission" date="2020-11" db="EMBL/GenBank/DDBJ databases">
        <title>Sequencing the genomes of 1000 actinobacteria strains.</title>
        <authorList>
            <person name="Klenk H.-P."/>
        </authorList>
    </citation>
    <scope>NUCLEOTIDE SEQUENCE</scope>
    <source>
        <strain evidence="4">DSM 45356</strain>
    </source>
</reference>
<dbReference type="InterPro" id="IPR018247">
    <property type="entry name" value="EF_Hand_1_Ca_BS"/>
</dbReference>
<protein>
    <submittedName>
        <fullName evidence="4">Ca2+-binding EF-hand superfamily protein</fullName>
    </submittedName>
</protein>
<dbReference type="Pfam" id="PF13499">
    <property type="entry name" value="EF-hand_7"/>
    <property type="match status" value="1"/>
</dbReference>
<evidence type="ECO:0000256" key="1">
    <source>
        <dbReference type="ARBA" id="ARBA00022723"/>
    </source>
</evidence>
<feature type="domain" description="EF-hand" evidence="3">
    <location>
        <begin position="133"/>
        <end position="168"/>
    </location>
</feature>
<keyword evidence="5" id="KW-1185">Reference proteome</keyword>
<dbReference type="InterPro" id="IPR039647">
    <property type="entry name" value="EF_hand_pair_protein_CML-like"/>
</dbReference>
<dbReference type="SMART" id="SM00054">
    <property type="entry name" value="EFh"/>
    <property type="match status" value="4"/>
</dbReference>
<dbReference type="CDD" id="cd00051">
    <property type="entry name" value="EFh"/>
    <property type="match status" value="1"/>
</dbReference>
<dbReference type="PANTHER" id="PTHR10891">
    <property type="entry name" value="EF-HAND CALCIUM-BINDING DOMAIN CONTAINING PROTEIN"/>
    <property type="match status" value="1"/>
</dbReference>